<sequence length="135" mass="15249">MTFNSARFLRFISAKDTWEAIHIITYNAGTNFASIKFRFKVKIIGITCKQVLAVNDTASLDGLVPTLLVFDAYPQKAMKALRRAVAERVVSNALNTRNRPNIDKLLLLPLQRLYKVINIKNHDVTIDIVNGLTTF</sequence>
<gene>
    <name evidence="1" type="ORF">BU23DRAFT_585837</name>
</gene>
<reference evidence="1" key="1">
    <citation type="journal article" date="2020" name="Stud. Mycol.">
        <title>101 Dothideomycetes genomes: a test case for predicting lifestyles and emergence of pathogens.</title>
        <authorList>
            <person name="Haridas S."/>
            <person name="Albert R."/>
            <person name="Binder M."/>
            <person name="Bloem J."/>
            <person name="Labutti K."/>
            <person name="Salamov A."/>
            <person name="Andreopoulos B."/>
            <person name="Baker S."/>
            <person name="Barry K."/>
            <person name="Bills G."/>
            <person name="Bluhm B."/>
            <person name="Cannon C."/>
            <person name="Castanera R."/>
            <person name="Culley D."/>
            <person name="Daum C."/>
            <person name="Ezra D."/>
            <person name="Gonzalez J."/>
            <person name="Henrissat B."/>
            <person name="Kuo A."/>
            <person name="Liang C."/>
            <person name="Lipzen A."/>
            <person name="Lutzoni F."/>
            <person name="Magnuson J."/>
            <person name="Mondo S."/>
            <person name="Nolan M."/>
            <person name="Ohm R."/>
            <person name="Pangilinan J."/>
            <person name="Park H.-J."/>
            <person name="Ramirez L."/>
            <person name="Alfaro M."/>
            <person name="Sun H."/>
            <person name="Tritt A."/>
            <person name="Yoshinaga Y."/>
            <person name="Zwiers L.-H."/>
            <person name="Turgeon B."/>
            <person name="Goodwin S."/>
            <person name="Spatafora J."/>
            <person name="Crous P."/>
            <person name="Grigoriev I."/>
        </authorList>
    </citation>
    <scope>NUCLEOTIDE SEQUENCE</scope>
    <source>
        <strain evidence="1">CBS 107.79</strain>
    </source>
</reference>
<evidence type="ECO:0000313" key="2">
    <source>
        <dbReference type="Proteomes" id="UP000800036"/>
    </source>
</evidence>
<organism evidence="1 2">
    <name type="scientific">Bimuria novae-zelandiae CBS 107.79</name>
    <dbReference type="NCBI Taxonomy" id="1447943"/>
    <lineage>
        <taxon>Eukaryota</taxon>
        <taxon>Fungi</taxon>
        <taxon>Dikarya</taxon>
        <taxon>Ascomycota</taxon>
        <taxon>Pezizomycotina</taxon>
        <taxon>Dothideomycetes</taxon>
        <taxon>Pleosporomycetidae</taxon>
        <taxon>Pleosporales</taxon>
        <taxon>Massarineae</taxon>
        <taxon>Didymosphaeriaceae</taxon>
        <taxon>Bimuria</taxon>
    </lineage>
</organism>
<accession>A0A6A5UJE1</accession>
<evidence type="ECO:0000313" key="1">
    <source>
        <dbReference type="EMBL" id="KAF1963902.1"/>
    </source>
</evidence>
<protein>
    <submittedName>
        <fullName evidence="1">Uncharacterized protein</fullName>
    </submittedName>
</protein>
<dbReference type="AlphaFoldDB" id="A0A6A5UJE1"/>
<dbReference type="OrthoDB" id="3744626at2759"/>
<dbReference type="EMBL" id="ML976865">
    <property type="protein sequence ID" value="KAF1963902.1"/>
    <property type="molecule type" value="Genomic_DNA"/>
</dbReference>
<name>A0A6A5UJE1_9PLEO</name>
<dbReference type="Proteomes" id="UP000800036">
    <property type="component" value="Unassembled WGS sequence"/>
</dbReference>
<proteinExistence type="predicted"/>
<keyword evidence="2" id="KW-1185">Reference proteome</keyword>